<evidence type="ECO:0000256" key="1">
    <source>
        <dbReference type="SAM" id="MobiDB-lite"/>
    </source>
</evidence>
<feature type="compositionally biased region" description="Basic and acidic residues" evidence="1">
    <location>
        <begin position="110"/>
        <end position="122"/>
    </location>
</feature>
<dbReference type="EMBL" id="JAPFFL010000013">
    <property type="protein sequence ID" value="KAJ6683475.1"/>
    <property type="molecule type" value="Genomic_DNA"/>
</dbReference>
<comment type="caution">
    <text evidence="2">The sequence shown here is derived from an EMBL/GenBank/DDBJ whole genome shotgun (WGS) entry which is preliminary data.</text>
</comment>
<protein>
    <submittedName>
        <fullName evidence="2">Uncharacterized protein</fullName>
    </submittedName>
</protein>
<name>A0A9Q0SNG1_SALVM</name>
<feature type="region of interest" description="Disordered" evidence="1">
    <location>
        <begin position="62"/>
        <end position="122"/>
    </location>
</feature>
<proteinExistence type="predicted"/>
<keyword evidence="3" id="KW-1185">Reference proteome</keyword>
<feature type="compositionally biased region" description="Polar residues" evidence="1">
    <location>
        <begin position="69"/>
        <end position="81"/>
    </location>
</feature>
<gene>
    <name evidence="2" type="ORF">OIU85_007188</name>
</gene>
<organism evidence="2 3">
    <name type="scientific">Salix viminalis</name>
    <name type="common">Common osier</name>
    <name type="synonym">Basket willow</name>
    <dbReference type="NCBI Taxonomy" id="40686"/>
    <lineage>
        <taxon>Eukaryota</taxon>
        <taxon>Viridiplantae</taxon>
        <taxon>Streptophyta</taxon>
        <taxon>Embryophyta</taxon>
        <taxon>Tracheophyta</taxon>
        <taxon>Spermatophyta</taxon>
        <taxon>Magnoliopsida</taxon>
        <taxon>eudicotyledons</taxon>
        <taxon>Gunneridae</taxon>
        <taxon>Pentapetalae</taxon>
        <taxon>rosids</taxon>
        <taxon>fabids</taxon>
        <taxon>Malpighiales</taxon>
        <taxon>Salicaceae</taxon>
        <taxon>Saliceae</taxon>
        <taxon>Salix</taxon>
    </lineage>
</organism>
<reference evidence="2" key="1">
    <citation type="submission" date="2022-11" db="EMBL/GenBank/DDBJ databases">
        <authorList>
            <person name="Hyden B.L."/>
            <person name="Feng K."/>
            <person name="Yates T."/>
            <person name="Jawdy S."/>
            <person name="Smart L.B."/>
            <person name="Muchero W."/>
        </authorList>
    </citation>
    <scope>NUCLEOTIDE SEQUENCE</scope>
    <source>
        <tissue evidence="2">Shoot tip</tissue>
    </source>
</reference>
<dbReference type="Proteomes" id="UP001151529">
    <property type="component" value="Chromosome 17"/>
</dbReference>
<evidence type="ECO:0000313" key="2">
    <source>
        <dbReference type="EMBL" id="KAJ6683475.1"/>
    </source>
</evidence>
<reference evidence="2" key="2">
    <citation type="journal article" date="2023" name="Int. J. Mol. Sci.">
        <title>De Novo Assembly and Annotation of 11 Diverse Shrub Willow (Salix) Genomes Reveals Novel Gene Organization in Sex-Linked Regions.</title>
        <authorList>
            <person name="Hyden B."/>
            <person name="Feng K."/>
            <person name="Yates T.B."/>
            <person name="Jawdy S."/>
            <person name="Cereghino C."/>
            <person name="Smart L.B."/>
            <person name="Muchero W."/>
        </authorList>
    </citation>
    <scope>NUCLEOTIDE SEQUENCE [LARGE SCALE GENOMIC DNA]</scope>
    <source>
        <tissue evidence="2">Shoot tip</tissue>
    </source>
</reference>
<evidence type="ECO:0000313" key="3">
    <source>
        <dbReference type="Proteomes" id="UP001151529"/>
    </source>
</evidence>
<accession>A0A9Q0SNG1</accession>
<sequence length="122" mass="14168">MCGCGQSYHQFTTDHMIDEYDDGCFDQLFERHRQETNDIDEAFTLVEKGVFKESLWLRIDGAGRESSKSRSTSPPNAQVTRSYGKLSVIPKKKRSRGGDLGFLYPRKRPSSHDDDYEGRWRR</sequence>
<dbReference type="AlphaFoldDB" id="A0A9Q0SNG1"/>